<evidence type="ECO:0000313" key="1">
    <source>
        <dbReference type="EMBL" id="TFK70645.1"/>
    </source>
</evidence>
<sequence length="227" mass="25089">MSPNAAAGHHRYHNTGVDPRYHSSQGTAVASSSQVSDPGYPAQTGYYEYSSTHPQAHPPPQPPSPQYIPPTSELARSAYPSYPHPPHPHTVPPTQPSRHVQPLPIPRSPTEPYTNPDFPVPHHIVPSSQSAPIPSQAQKLSRISTSRLRASTSSNSQSPTSASSPPGERFPCEKCGKTFSRSHDRKRHHETQHLPCPVVHRCRYCEKEFSRADSLKRHLDNGCDEMP</sequence>
<dbReference type="Proteomes" id="UP000308600">
    <property type="component" value="Unassembled WGS sequence"/>
</dbReference>
<protein>
    <submittedName>
        <fullName evidence="1">Uncharacterized protein</fullName>
    </submittedName>
</protein>
<organism evidence="1 2">
    <name type="scientific">Pluteus cervinus</name>
    <dbReference type="NCBI Taxonomy" id="181527"/>
    <lineage>
        <taxon>Eukaryota</taxon>
        <taxon>Fungi</taxon>
        <taxon>Dikarya</taxon>
        <taxon>Basidiomycota</taxon>
        <taxon>Agaricomycotina</taxon>
        <taxon>Agaricomycetes</taxon>
        <taxon>Agaricomycetidae</taxon>
        <taxon>Agaricales</taxon>
        <taxon>Pluteineae</taxon>
        <taxon>Pluteaceae</taxon>
        <taxon>Pluteus</taxon>
    </lineage>
</organism>
<gene>
    <name evidence="1" type="ORF">BDN72DRAFT_530437</name>
</gene>
<keyword evidence="2" id="KW-1185">Reference proteome</keyword>
<name>A0ACD3AXW0_9AGAR</name>
<dbReference type="EMBL" id="ML208310">
    <property type="protein sequence ID" value="TFK70645.1"/>
    <property type="molecule type" value="Genomic_DNA"/>
</dbReference>
<proteinExistence type="predicted"/>
<accession>A0ACD3AXW0</accession>
<evidence type="ECO:0000313" key="2">
    <source>
        <dbReference type="Proteomes" id="UP000308600"/>
    </source>
</evidence>
<reference evidence="1 2" key="1">
    <citation type="journal article" date="2019" name="Nat. Ecol. Evol.">
        <title>Megaphylogeny resolves global patterns of mushroom evolution.</title>
        <authorList>
            <person name="Varga T."/>
            <person name="Krizsan K."/>
            <person name="Foldi C."/>
            <person name="Dima B."/>
            <person name="Sanchez-Garcia M."/>
            <person name="Sanchez-Ramirez S."/>
            <person name="Szollosi G.J."/>
            <person name="Szarkandi J.G."/>
            <person name="Papp V."/>
            <person name="Albert L."/>
            <person name="Andreopoulos W."/>
            <person name="Angelini C."/>
            <person name="Antonin V."/>
            <person name="Barry K.W."/>
            <person name="Bougher N.L."/>
            <person name="Buchanan P."/>
            <person name="Buyck B."/>
            <person name="Bense V."/>
            <person name="Catcheside P."/>
            <person name="Chovatia M."/>
            <person name="Cooper J."/>
            <person name="Damon W."/>
            <person name="Desjardin D."/>
            <person name="Finy P."/>
            <person name="Geml J."/>
            <person name="Haridas S."/>
            <person name="Hughes K."/>
            <person name="Justo A."/>
            <person name="Karasinski D."/>
            <person name="Kautmanova I."/>
            <person name="Kiss B."/>
            <person name="Kocsube S."/>
            <person name="Kotiranta H."/>
            <person name="LaButti K.M."/>
            <person name="Lechner B.E."/>
            <person name="Liimatainen K."/>
            <person name="Lipzen A."/>
            <person name="Lukacs Z."/>
            <person name="Mihaltcheva S."/>
            <person name="Morgado L.N."/>
            <person name="Niskanen T."/>
            <person name="Noordeloos M.E."/>
            <person name="Ohm R.A."/>
            <person name="Ortiz-Santana B."/>
            <person name="Ovrebo C."/>
            <person name="Racz N."/>
            <person name="Riley R."/>
            <person name="Savchenko A."/>
            <person name="Shiryaev A."/>
            <person name="Soop K."/>
            <person name="Spirin V."/>
            <person name="Szebenyi C."/>
            <person name="Tomsovsky M."/>
            <person name="Tulloss R.E."/>
            <person name="Uehling J."/>
            <person name="Grigoriev I.V."/>
            <person name="Vagvolgyi C."/>
            <person name="Papp T."/>
            <person name="Martin F.M."/>
            <person name="Miettinen O."/>
            <person name="Hibbett D.S."/>
            <person name="Nagy L.G."/>
        </authorList>
    </citation>
    <scope>NUCLEOTIDE SEQUENCE [LARGE SCALE GENOMIC DNA]</scope>
    <source>
        <strain evidence="1 2">NL-1719</strain>
    </source>
</reference>